<protein>
    <submittedName>
        <fullName evidence="2">Abscisic acid 8'-hydroxylase2</fullName>
    </submittedName>
</protein>
<name>A0A1D6Q7Y7_MAIZE</name>
<dbReference type="EMBL" id="CM000780">
    <property type="protein sequence ID" value="AQK54542.1"/>
    <property type="molecule type" value="Genomic_DNA"/>
</dbReference>
<dbReference type="AlphaFoldDB" id="A0A1D6Q7Y7"/>
<proteinExistence type="predicted"/>
<accession>A0A1D6Q7Y7</accession>
<gene>
    <name evidence="2" type="ORF">ZEAMMB73_Zm00001d051554</name>
</gene>
<evidence type="ECO:0000256" key="1">
    <source>
        <dbReference type="SAM" id="MobiDB-lite"/>
    </source>
</evidence>
<evidence type="ECO:0000313" key="2">
    <source>
        <dbReference type="EMBL" id="AQK54542.1"/>
    </source>
</evidence>
<feature type="compositionally biased region" description="Gly residues" evidence="1">
    <location>
        <begin position="59"/>
        <end position="68"/>
    </location>
</feature>
<organism evidence="2">
    <name type="scientific">Zea mays</name>
    <name type="common">Maize</name>
    <dbReference type="NCBI Taxonomy" id="4577"/>
    <lineage>
        <taxon>Eukaryota</taxon>
        <taxon>Viridiplantae</taxon>
        <taxon>Streptophyta</taxon>
        <taxon>Embryophyta</taxon>
        <taxon>Tracheophyta</taxon>
        <taxon>Spermatophyta</taxon>
        <taxon>Magnoliopsida</taxon>
        <taxon>Liliopsida</taxon>
        <taxon>Poales</taxon>
        <taxon>Poaceae</taxon>
        <taxon>PACMAD clade</taxon>
        <taxon>Panicoideae</taxon>
        <taxon>Andropogonodae</taxon>
        <taxon>Andropogoneae</taxon>
        <taxon>Tripsacinae</taxon>
        <taxon>Zea</taxon>
    </lineage>
</organism>
<reference evidence="2" key="1">
    <citation type="submission" date="2015-12" db="EMBL/GenBank/DDBJ databases">
        <title>Update maize B73 reference genome by single molecule sequencing technologies.</title>
        <authorList>
            <consortium name="Maize Genome Sequencing Project"/>
            <person name="Ware D."/>
        </authorList>
    </citation>
    <scope>NUCLEOTIDE SEQUENCE</scope>
    <source>
        <tissue evidence="2">Seedling</tissue>
    </source>
</reference>
<sequence length="68" mass="7026">MSWCVCVLRTGGAAGDRSVQGLLRRRTPDVGGHQADARDEPCDPGDDAGGVHPVLHLPGGRGGRGVPR</sequence>
<feature type="region of interest" description="Disordered" evidence="1">
    <location>
        <begin position="19"/>
        <end position="68"/>
    </location>
</feature>